<dbReference type="STRING" id="1121455.SAMN02745728_00389"/>
<proteinExistence type="predicted"/>
<evidence type="ECO:0000313" key="2">
    <source>
        <dbReference type="Proteomes" id="UP000186469"/>
    </source>
</evidence>
<name>A0A1M7RZV5_9BACT</name>
<dbReference type="GO" id="GO:0016884">
    <property type="term" value="F:carbon-nitrogen ligase activity, with glutamine as amido-N-donor"/>
    <property type="evidence" value="ECO:0007669"/>
    <property type="project" value="InterPro"/>
</dbReference>
<dbReference type="Gene3D" id="1.10.10.410">
    <property type="match status" value="1"/>
</dbReference>
<evidence type="ECO:0008006" key="3">
    <source>
        <dbReference type="Google" id="ProtNLM"/>
    </source>
</evidence>
<dbReference type="AlphaFoldDB" id="A0A1M7RZV5"/>
<dbReference type="InterPro" id="IPR003789">
    <property type="entry name" value="Asn/Gln_tRNA_amidoTrase-B-like"/>
</dbReference>
<dbReference type="InterPro" id="IPR023168">
    <property type="entry name" value="GatB_Yqey_C_2"/>
</dbReference>
<dbReference type="OrthoDB" id="9788127at2"/>
<dbReference type="InterPro" id="IPR042184">
    <property type="entry name" value="YqeY/Aim41_N"/>
</dbReference>
<dbReference type="RefSeq" id="WP_072695946.1">
    <property type="nucleotide sequence ID" value="NZ_FRDI01000002.1"/>
</dbReference>
<dbReference type="PANTHER" id="PTHR28055">
    <property type="entry name" value="ALTERED INHERITANCE OF MITOCHONDRIA PROTEIN 41, MITOCHONDRIAL"/>
    <property type="match status" value="1"/>
</dbReference>
<organism evidence="1 2">
    <name type="scientific">Desulfovibrio litoralis DSM 11393</name>
    <dbReference type="NCBI Taxonomy" id="1121455"/>
    <lineage>
        <taxon>Bacteria</taxon>
        <taxon>Pseudomonadati</taxon>
        <taxon>Thermodesulfobacteriota</taxon>
        <taxon>Desulfovibrionia</taxon>
        <taxon>Desulfovibrionales</taxon>
        <taxon>Desulfovibrionaceae</taxon>
        <taxon>Desulfovibrio</taxon>
    </lineage>
</organism>
<dbReference type="PANTHER" id="PTHR28055:SF1">
    <property type="entry name" value="ALTERED INHERITANCE OF MITOCHONDRIA PROTEIN 41, MITOCHONDRIAL"/>
    <property type="match status" value="1"/>
</dbReference>
<evidence type="ECO:0000313" key="1">
    <source>
        <dbReference type="EMBL" id="SHN51857.1"/>
    </source>
</evidence>
<gene>
    <name evidence="1" type="ORF">SAMN02745728_00389</name>
</gene>
<dbReference type="Gene3D" id="1.10.1510.10">
    <property type="entry name" value="Uncharacterised protein YqeY/AIM41 PF09424, N-terminal domain"/>
    <property type="match status" value="1"/>
</dbReference>
<accession>A0A1M7RZV5</accession>
<dbReference type="EMBL" id="FRDI01000002">
    <property type="protein sequence ID" value="SHN51857.1"/>
    <property type="molecule type" value="Genomic_DNA"/>
</dbReference>
<sequence length="147" mass="16985">MSLIQKIEQDYIVAYKAKDSVRLTVLRLLKTAMKNLQVELMRPIKEDETLDLVMKQVKQRRDSIEQFINAKRTDLAEKEEAELKVLQDYLPQALTQDELIKVVDAAVLKLEAKTQQDMGKVMQLILSEYKGRIEGKHLSDAVRSRLS</sequence>
<keyword evidence="2" id="KW-1185">Reference proteome</keyword>
<dbReference type="Pfam" id="PF09424">
    <property type="entry name" value="YqeY"/>
    <property type="match status" value="1"/>
</dbReference>
<protein>
    <recommendedName>
        <fullName evidence="3">GatB/YqeY domain-containing protein</fullName>
    </recommendedName>
</protein>
<dbReference type="SUPFAM" id="SSF89095">
    <property type="entry name" value="GatB/YqeY motif"/>
    <property type="match status" value="1"/>
</dbReference>
<reference evidence="1 2" key="1">
    <citation type="submission" date="2016-12" db="EMBL/GenBank/DDBJ databases">
        <authorList>
            <person name="Song W.-J."/>
            <person name="Kurnit D.M."/>
        </authorList>
    </citation>
    <scope>NUCLEOTIDE SEQUENCE [LARGE SCALE GENOMIC DNA]</scope>
    <source>
        <strain evidence="1 2">DSM 11393</strain>
    </source>
</reference>
<dbReference type="Proteomes" id="UP000186469">
    <property type="component" value="Unassembled WGS sequence"/>
</dbReference>
<dbReference type="InterPro" id="IPR019004">
    <property type="entry name" value="YqeY/Aim41"/>
</dbReference>